<feature type="domain" description="Histidine kinase" evidence="9">
    <location>
        <begin position="259"/>
        <end position="476"/>
    </location>
</feature>
<dbReference type="eggNOG" id="COG5002">
    <property type="taxonomic scope" value="Bacteria"/>
</dbReference>
<dbReference type="InterPro" id="IPR003661">
    <property type="entry name" value="HisK_dim/P_dom"/>
</dbReference>
<dbReference type="GO" id="GO:0004721">
    <property type="term" value="F:phosphoprotein phosphatase activity"/>
    <property type="evidence" value="ECO:0007669"/>
    <property type="project" value="TreeGrafter"/>
</dbReference>
<dbReference type="Pfam" id="PF00512">
    <property type="entry name" value="HisKA"/>
    <property type="match status" value="1"/>
</dbReference>
<dbReference type="CDD" id="cd00082">
    <property type="entry name" value="HisKA"/>
    <property type="match status" value="1"/>
</dbReference>
<accession>C4G960</accession>
<dbReference type="PRINTS" id="PR00344">
    <property type="entry name" value="BCTRLSENSOR"/>
</dbReference>
<protein>
    <recommendedName>
        <fullName evidence="3">histidine kinase</fullName>
        <ecNumber evidence="3">2.7.13.3</ecNumber>
    </recommendedName>
</protein>
<organism evidence="10 11">
    <name type="scientific">Shuttleworthella satelles DSM 14600</name>
    <dbReference type="NCBI Taxonomy" id="626523"/>
    <lineage>
        <taxon>Bacteria</taxon>
        <taxon>Bacillati</taxon>
        <taxon>Bacillota</taxon>
        <taxon>Clostridia</taxon>
        <taxon>Lachnospirales</taxon>
        <taxon>Lachnospiraceae</taxon>
        <taxon>Shuttleworthella</taxon>
    </lineage>
</organism>
<dbReference type="InterPro" id="IPR050351">
    <property type="entry name" value="BphY/WalK/GraS-like"/>
</dbReference>
<dbReference type="InterPro" id="IPR036097">
    <property type="entry name" value="HisK_dim/P_sf"/>
</dbReference>
<keyword evidence="4" id="KW-0597">Phosphoprotein</keyword>
<dbReference type="STRING" id="626523.GCWU000342_00510"/>
<feature type="transmembrane region" description="Helical" evidence="8">
    <location>
        <begin position="175"/>
        <end position="198"/>
    </location>
</feature>
<comment type="catalytic activity">
    <reaction evidence="1">
        <text>ATP + protein L-histidine = ADP + protein N-phospho-L-histidine.</text>
        <dbReference type="EC" id="2.7.13.3"/>
    </reaction>
</comment>
<keyword evidence="8" id="KW-0812">Transmembrane</keyword>
<evidence type="ECO:0000256" key="2">
    <source>
        <dbReference type="ARBA" id="ARBA00004370"/>
    </source>
</evidence>
<dbReference type="CDD" id="cd00075">
    <property type="entry name" value="HATPase"/>
    <property type="match status" value="1"/>
</dbReference>
<keyword evidence="5" id="KW-0808">Transferase</keyword>
<dbReference type="PANTHER" id="PTHR45453:SF1">
    <property type="entry name" value="PHOSPHATE REGULON SENSOR PROTEIN PHOR"/>
    <property type="match status" value="1"/>
</dbReference>
<evidence type="ECO:0000313" key="11">
    <source>
        <dbReference type="Proteomes" id="UP000003494"/>
    </source>
</evidence>
<sequence length="499" mass="56410">MNAFRRLRDQFHRLRLRLILMILLAGLIPYTVAFYLYLYAYRQNTINIEEVQIHSQMQVLTGGILDKDYLSDPSDTEINSQLDTVRQIYGGRILLIDDNLRVIKDTNGIDSGRTLVWANAIRSLKGEALSYYDKQNNFLTVTLPIRSTADDNAPVRGVLMVVRSMDYMNQSLDQMTVPGIIGFVILGFILLGLAAWTAEHTIRPLKTMEEALDKTKNGSASSGLKDLDYAEAEELAGHFNDFLGRMQSVEASRQEFVSNVSHELKTPLTSMKVLADSINSMEGAPLELYQEFMQDMSHEIDRETKIINDLLSLVRMNKTGISMNIASVNMNELIESILHRVRPIADRQGVELVLESFRPVFCEIDETKFSLAITNLVENAVKYNNPGGWVHVSLNADHQYCFVTVEDNGMGIPQDSLDRIFERFYRVDKSHSREIGGTGLGLAITQNAIRMHHGEIRVASELGQGTTFDVRIPLTYIVDPEEDVIARRADEIREERSGE</sequence>
<keyword evidence="6 10" id="KW-0418">Kinase</keyword>
<comment type="subcellular location">
    <subcellularLocation>
        <location evidence="2">Membrane</location>
    </subcellularLocation>
</comment>
<dbReference type="SMART" id="SM00387">
    <property type="entry name" value="HATPase_c"/>
    <property type="match status" value="1"/>
</dbReference>
<evidence type="ECO:0000256" key="3">
    <source>
        <dbReference type="ARBA" id="ARBA00012438"/>
    </source>
</evidence>
<dbReference type="AlphaFoldDB" id="C4G960"/>
<dbReference type="GO" id="GO:0005886">
    <property type="term" value="C:plasma membrane"/>
    <property type="evidence" value="ECO:0007669"/>
    <property type="project" value="TreeGrafter"/>
</dbReference>
<name>C4G960_9FIRM</name>
<reference evidence="10" key="1">
    <citation type="submission" date="2009-04" db="EMBL/GenBank/DDBJ databases">
        <authorList>
            <person name="Weinstock G."/>
            <person name="Sodergren E."/>
            <person name="Clifton S."/>
            <person name="Fulton L."/>
            <person name="Fulton B."/>
            <person name="Courtney L."/>
            <person name="Fronick C."/>
            <person name="Harrison M."/>
            <person name="Strong C."/>
            <person name="Farmer C."/>
            <person name="Delahaunty K."/>
            <person name="Markovic C."/>
            <person name="Hall O."/>
            <person name="Minx P."/>
            <person name="Tomlinson C."/>
            <person name="Mitreva M."/>
            <person name="Nelson J."/>
            <person name="Hou S."/>
            <person name="Wollam A."/>
            <person name="Pepin K.H."/>
            <person name="Johnson M."/>
            <person name="Bhonagiri V."/>
            <person name="Nash W.E."/>
            <person name="Warren W."/>
            <person name="Chinwalla A."/>
            <person name="Mardis E.R."/>
            <person name="Wilson R.K."/>
        </authorList>
    </citation>
    <scope>NUCLEOTIDE SEQUENCE [LARGE SCALE GENOMIC DNA]</scope>
    <source>
        <strain evidence="10">DSM 14600</strain>
    </source>
</reference>
<feature type="transmembrane region" description="Helical" evidence="8">
    <location>
        <begin position="20"/>
        <end position="40"/>
    </location>
</feature>
<dbReference type="GO" id="GO:0000155">
    <property type="term" value="F:phosphorelay sensor kinase activity"/>
    <property type="evidence" value="ECO:0007669"/>
    <property type="project" value="InterPro"/>
</dbReference>
<evidence type="ECO:0000256" key="6">
    <source>
        <dbReference type="ARBA" id="ARBA00022777"/>
    </source>
</evidence>
<gene>
    <name evidence="10" type="ORF">GCWU000342_00510</name>
</gene>
<dbReference type="Pfam" id="PF02518">
    <property type="entry name" value="HATPase_c"/>
    <property type="match status" value="1"/>
</dbReference>
<dbReference type="Gene3D" id="3.30.565.10">
    <property type="entry name" value="Histidine kinase-like ATPase, C-terminal domain"/>
    <property type="match status" value="1"/>
</dbReference>
<keyword evidence="11" id="KW-1185">Reference proteome</keyword>
<keyword evidence="7" id="KW-0902">Two-component regulatory system</keyword>
<dbReference type="SUPFAM" id="SSF55874">
    <property type="entry name" value="ATPase domain of HSP90 chaperone/DNA topoisomerase II/histidine kinase"/>
    <property type="match status" value="1"/>
</dbReference>
<dbReference type="FunFam" id="3.30.565.10:FF:000006">
    <property type="entry name" value="Sensor histidine kinase WalK"/>
    <property type="match status" value="1"/>
</dbReference>
<proteinExistence type="predicted"/>
<dbReference type="Gene3D" id="6.10.340.10">
    <property type="match status" value="1"/>
</dbReference>
<dbReference type="Proteomes" id="UP000003494">
    <property type="component" value="Unassembled WGS sequence"/>
</dbReference>
<dbReference type="Gene3D" id="1.10.287.130">
    <property type="match status" value="1"/>
</dbReference>
<keyword evidence="8" id="KW-1133">Transmembrane helix</keyword>
<dbReference type="HOGENOM" id="CLU_000445_89_6_9"/>
<dbReference type="SUPFAM" id="SSF47384">
    <property type="entry name" value="Homodimeric domain of signal transducing histidine kinase"/>
    <property type="match status" value="1"/>
</dbReference>
<dbReference type="InterPro" id="IPR036890">
    <property type="entry name" value="HATPase_C_sf"/>
</dbReference>
<evidence type="ECO:0000256" key="5">
    <source>
        <dbReference type="ARBA" id="ARBA00022679"/>
    </source>
</evidence>
<dbReference type="EC" id="2.7.13.3" evidence="3"/>
<dbReference type="GO" id="GO:0016036">
    <property type="term" value="P:cellular response to phosphate starvation"/>
    <property type="evidence" value="ECO:0007669"/>
    <property type="project" value="TreeGrafter"/>
</dbReference>
<evidence type="ECO:0000256" key="8">
    <source>
        <dbReference type="SAM" id="Phobius"/>
    </source>
</evidence>
<evidence type="ECO:0000256" key="7">
    <source>
        <dbReference type="ARBA" id="ARBA00023012"/>
    </source>
</evidence>
<evidence type="ECO:0000259" key="9">
    <source>
        <dbReference type="PROSITE" id="PS50109"/>
    </source>
</evidence>
<dbReference type="PANTHER" id="PTHR45453">
    <property type="entry name" value="PHOSPHATE REGULON SENSOR PROTEIN PHOR"/>
    <property type="match status" value="1"/>
</dbReference>
<dbReference type="InterPro" id="IPR004358">
    <property type="entry name" value="Sig_transdc_His_kin-like_C"/>
</dbReference>
<dbReference type="EMBL" id="ACIP02000001">
    <property type="protein sequence ID" value="EEP29157.1"/>
    <property type="molecule type" value="Genomic_DNA"/>
</dbReference>
<dbReference type="InterPro" id="IPR005467">
    <property type="entry name" value="His_kinase_dom"/>
</dbReference>
<evidence type="ECO:0000313" key="10">
    <source>
        <dbReference type="EMBL" id="EEP29157.1"/>
    </source>
</evidence>
<dbReference type="InterPro" id="IPR003594">
    <property type="entry name" value="HATPase_dom"/>
</dbReference>
<dbReference type="SMART" id="SM00388">
    <property type="entry name" value="HisKA"/>
    <property type="match status" value="1"/>
</dbReference>
<evidence type="ECO:0000256" key="1">
    <source>
        <dbReference type="ARBA" id="ARBA00000085"/>
    </source>
</evidence>
<keyword evidence="8" id="KW-0472">Membrane</keyword>
<comment type="caution">
    <text evidence="10">The sequence shown here is derived from an EMBL/GenBank/DDBJ whole genome shotgun (WGS) entry which is preliminary data.</text>
</comment>
<evidence type="ECO:0000256" key="4">
    <source>
        <dbReference type="ARBA" id="ARBA00022553"/>
    </source>
</evidence>
<dbReference type="RefSeq" id="WP_006905545.1">
    <property type="nucleotide sequence ID" value="NZ_GG665866.1"/>
</dbReference>
<dbReference type="PROSITE" id="PS50109">
    <property type="entry name" value="HIS_KIN"/>
    <property type="match status" value="1"/>
</dbReference>